<accession>A0ABR0N4X1</accession>
<dbReference type="Proteomes" id="UP001358586">
    <property type="component" value="Chromosome 11"/>
</dbReference>
<protein>
    <submittedName>
        <fullName evidence="2">Uncharacterized protein</fullName>
    </submittedName>
</protein>
<reference evidence="2 3" key="1">
    <citation type="submission" date="2023-03" db="EMBL/GenBank/DDBJ databases">
        <title>WGS of Gossypium arboreum.</title>
        <authorList>
            <person name="Yu D."/>
        </authorList>
    </citation>
    <scope>NUCLEOTIDE SEQUENCE [LARGE SCALE GENOMIC DNA]</scope>
    <source>
        <tissue evidence="2">Leaf</tissue>
    </source>
</reference>
<proteinExistence type="predicted"/>
<evidence type="ECO:0000256" key="1">
    <source>
        <dbReference type="SAM" id="MobiDB-lite"/>
    </source>
</evidence>
<dbReference type="EMBL" id="JARKNE010000011">
    <property type="protein sequence ID" value="KAK5785617.1"/>
    <property type="molecule type" value="Genomic_DNA"/>
</dbReference>
<sequence>MLIFKFNAIKSNTLSQLHKSGLASPKKLKGDKFTKAMLAFALPCLLLMIQPIQGAAKTPTLQGTPVEAVANVTMAEGILNHKEPGTEAIAAGIATWFSNKTESNSNTYGGEEGEGWESSDRRMENVAPLSL</sequence>
<organism evidence="2 3">
    <name type="scientific">Gossypium arboreum</name>
    <name type="common">Tree cotton</name>
    <name type="synonym">Gossypium nanking</name>
    <dbReference type="NCBI Taxonomy" id="29729"/>
    <lineage>
        <taxon>Eukaryota</taxon>
        <taxon>Viridiplantae</taxon>
        <taxon>Streptophyta</taxon>
        <taxon>Embryophyta</taxon>
        <taxon>Tracheophyta</taxon>
        <taxon>Spermatophyta</taxon>
        <taxon>Magnoliopsida</taxon>
        <taxon>eudicotyledons</taxon>
        <taxon>Gunneridae</taxon>
        <taxon>Pentapetalae</taxon>
        <taxon>rosids</taxon>
        <taxon>malvids</taxon>
        <taxon>Malvales</taxon>
        <taxon>Malvaceae</taxon>
        <taxon>Malvoideae</taxon>
        <taxon>Gossypium</taxon>
    </lineage>
</organism>
<evidence type="ECO:0000313" key="2">
    <source>
        <dbReference type="EMBL" id="KAK5785617.1"/>
    </source>
</evidence>
<keyword evidence="3" id="KW-1185">Reference proteome</keyword>
<evidence type="ECO:0000313" key="3">
    <source>
        <dbReference type="Proteomes" id="UP001358586"/>
    </source>
</evidence>
<gene>
    <name evidence="2" type="ORF">PVK06_040219</name>
</gene>
<name>A0ABR0N4X1_GOSAR</name>
<feature type="region of interest" description="Disordered" evidence="1">
    <location>
        <begin position="101"/>
        <end position="131"/>
    </location>
</feature>
<comment type="caution">
    <text evidence="2">The sequence shown here is derived from an EMBL/GenBank/DDBJ whole genome shotgun (WGS) entry which is preliminary data.</text>
</comment>